<dbReference type="EMBL" id="CATOUU010000788">
    <property type="protein sequence ID" value="CAI9948399.1"/>
    <property type="molecule type" value="Genomic_DNA"/>
</dbReference>
<evidence type="ECO:0000313" key="3">
    <source>
        <dbReference type="Proteomes" id="UP001642409"/>
    </source>
</evidence>
<organism evidence="1">
    <name type="scientific">Hexamita inflata</name>
    <dbReference type="NCBI Taxonomy" id="28002"/>
    <lineage>
        <taxon>Eukaryota</taxon>
        <taxon>Metamonada</taxon>
        <taxon>Diplomonadida</taxon>
        <taxon>Hexamitidae</taxon>
        <taxon>Hexamitinae</taxon>
        <taxon>Hexamita</taxon>
    </lineage>
</organism>
<comment type="caution">
    <text evidence="1">The sequence shown here is derived from an EMBL/GenBank/DDBJ whole genome shotgun (WGS) entry which is preliminary data.</text>
</comment>
<protein>
    <submittedName>
        <fullName evidence="2">Hypothetical_protein</fullName>
    </submittedName>
</protein>
<dbReference type="EMBL" id="CAXDID020000129">
    <property type="protein sequence ID" value="CAL6034857.1"/>
    <property type="molecule type" value="Genomic_DNA"/>
</dbReference>
<name>A0AA86UB00_9EUKA</name>
<accession>A0AA86UB00</accession>
<proteinExistence type="predicted"/>
<reference evidence="1" key="1">
    <citation type="submission" date="2023-06" db="EMBL/GenBank/DDBJ databases">
        <authorList>
            <person name="Kurt Z."/>
        </authorList>
    </citation>
    <scope>NUCLEOTIDE SEQUENCE</scope>
</reference>
<keyword evidence="3" id="KW-1185">Reference proteome</keyword>
<sequence>MTIKFKKEHSVSCPSNQYPNEEQTTCISCRNRNQLSYFDEEEEQCVSRTYLKYISKLQMFGFFRIQCEMTCIVDHSYSISEDNKTCVEKCPNNQISSQYICQLCQTGKVPNLALSYCVAKCEIGFLNPTGIFCIESCSQGLASDYNHQCKPCADINPNSIWDTTSKQCKCNEFTVGIFPDCSLCSSGKIPNELKTECVIQNCGQQFWNINSLQFLLMFQWLLYY</sequence>
<evidence type="ECO:0000313" key="2">
    <source>
        <dbReference type="EMBL" id="CAL6034857.1"/>
    </source>
</evidence>
<reference evidence="2 3" key="2">
    <citation type="submission" date="2024-07" db="EMBL/GenBank/DDBJ databases">
        <authorList>
            <person name="Akdeniz Z."/>
        </authorList>
    </citation>
    <scope>NUCLEOTIDE SEQUENCE [LARGE SCALE GENOMIC DNA]</scope>
</reference>
<gene>
    <name evidence="2" type="ORF">HINF_LOCUS35653</name>
    <name evidence="1" type="ORF">HINF_LOCUS36044</name>
</gene>
<dbReference type="Proteomes" id="UP001642409">
    <property type="component" value="Unassembled WGS sequence"/>
</dbReference>
<evidence type="ECO:0000313" key="1">
    <source>
        <dbReference type="EMBL" id="CAI9948399.1"/>
    </source>
</evidence>
<dbReference type="AlphaFoldDB" id="A0AA86UB00"/>